<evidence type="ECO:0000259" key="12">
    <source>
        <dbReference type="PROSITE" id="PS51760"/>
    </source>
</evidence>
<evidence type="ECO:0000256" key="2">
    <source>
        <dbReference type="ARBA" id="ARBA00004851"/>
    </source>
</evidence>
<dbReference type="SUPFAM" id="SSF51445">
    <property type="entry name" value="(Trans)glycosidases"/>
    <property type="match status" value="1"/>
</dbReference>
<dbReference type="SMART" id="SM00633">
    <property type="entry name" value="Glyco_10"/>
    <property type="match status" value="1"/>
</dbReference>
<evidence type="ECO:0000256" key="6">
    <source>
        <dbReference type="ARBA" id="ARBA00023295"/>
    </source>
</evidence>
<feature type="transmembrane region" description="Helical" evidence="11">
    <location>
        <begin position="7"/>
        <end position="28"/>
    </location>
</feature>
<comment type="catalytic activity">
    <reaction evidence="1 9">
        <text>Endohydrolysis of (1-&gt;4)-beta-D-xylosidic linkages in xylans.</text>
        <dbReference type="EC" id="3.2.1.8"/>
    </reaction>
</comment>
<dbReference type="AlphaFoldDB" id="A0A4S4BK19"/>
<feature type="compositionally biased region" description="Polar residues" evidence="10">
    <location>
        <begin position="36"/>
        <end position="47"/>
    </location>
</feature>
<name>A0A4S4BK19_9BACL</name>
<comment type="similarity">
    <text evidence="9">Belongs to the glycosyl hydrolase 10 (cellulase F) family.</text>
</comment>
<dbReference type="Pfam" id="PF00331">
    <property type="entry name" value="Glyco_hydro_10"/>
    <property type="match status" value="1"/>
</dbReference>
<dbReference type="InterPro" id="IPR017853">
    <property type="entry name" value="GH"/>
</dbReference>
<dbReference type="RefSeq" id="WP_136372890.1">
    <property type="nucleotide sequence ID" value="NZ_SSOB01000045.1"/>
</dbReference>
<keyword evidence="7 9" id="KW-0624">Polysaccharide degradation</keyword>
<evidence type="ECO:0000313" key="14">
    <source>
        <dbReference type="Proteomes" id="UP000310636"/>
    </source>
</evidence>
<dbReference type="InterPro" id="IPR044846">
    <property type="entry name" value="GH10"/>
</dbReference>
<keyword evidence="4 9" id="KW-0378">Hydrolase</keyword>
<keyword evidence="3 13" id="KW-0858">Xylan degradation</keyword>
<dbReference type="GO" id="GO:0031176">
    <property type="term" value="F:endo-1,4-beta-xylanase activity"/>
    <property type="evidence" value="ECO:0007669"/>
    <property type="project" value="UniProtKB-EC"/>
</dbReference>
<dbReference type="EMBL" id="SSOB01000045">
    <property type="protein sequence ID" value="THF74079.1"/>
    <property type="molecule type" value="Genomic_DNA"/>
</dbReference>
<gene>
    <name evidence="13" type="ORF">E6C55_26700</name>
</gene>
<dbReference type="UniPathway" id="UPA00114"/>
<proteinExistence type="inferred from homology"/>
<evidence type="ECO:0000256" key="1">
    <source>
        <dbReference type="ARBA" id="ARBA00000681"/>
    </source>
</evidence>
<feature type="compositionally biased region" description="Low complexity" evidence="10">
    <location>
        <begin position="48"/>
        <end position="82"/>
    </location>
</feature>
<keyword evidence="11" id="KW-0812">Transmembrane</keyword>
<dbReference type="Proteomes" id="UP000310636">
    <property type="component" value="Unassembled WGS sequence"/>
</dbReference>
<keyword evidence="5 9" id="KW-0119">Carbohydrate metabolism</keyword>
<accession>A0A4S4BK19</accession>
<dbReference type="PROSITE" id="PS51760">
    <property type="entry name" value="GH10_2"/>
    <property type="match status" value="1"/>
</dbReference>
<dbReference type="InterPro" id="IPR031158">
    <property type="entry name" value="GH10_AS"/>
</dbReference>
<dbReference type="PRINTS" id="PR00134">
    <property type="entry name" value="GLHYDRLASE10"/>
</dbReference>
<evidence type="ECO:0000256" key="3">
    <source>
        <dbReference type="ARBA" id="ARBA00022651"/>
    </source>
</evidence>
<comment type="pathway">
    <text evidence="2">Glycan degradation; xylan degradation.</text>
</comment>
<dbReference type="InterPro" id="IPR001000">
    <property type="entry name" value="GH10_dom"/>
</dbReference>
<dbReference type="OrthoDB" id="9809277at2"/>
<evidence type="ECO:0000256" key="4">
    <source>
        <dbReference type="ARBA" id="ARBA00022801"/>
    </source>
</evidence>
<dbReference type="GO" id="GO:0045493">
    <property type="term" value="P:xylan catabolic process"/>
    <property type="evidence" value="ECO:0007669"/>
    <property type="project" value="UniProtKB-UniPathway"/>
</dbReference>
<evidence type="ECO:0000313" key="13">
    <source>
        <dbReference type="EMBL" id="THF74079.1"/>
    </source>
</evidence>
<evidence type="ECO:0000256" key="5">
    <source>
        <dbReference type="ARBA" id="ARBA00023277"/>
    </source>
</evidence>
<dbReference type="PANTHER" id="PTHR31490">
    <property type="entry name" value="GLYCOSYL HYDROLASE"/>
    <property type="match status" value="1"/>
</dbReference>
<reference evidence="13 14" key="1">
    <citation type="submission" date="2019-04" db="EMBL/GenBank/DDBJ databases">
        <title>Cohnella sp. nov. isolated from preserved vegetables.</title>
        <authorList>
            <person name="Lin S.-Y."/>
            <person name="Hung M.-H."/>
            <person name="Young C.-C."/>
        </authorList>
    </citation>
    <scope>NUCLEOTIDE SEQUENCE [LARGE SCALE GENOMIC DNA]</scope>
    <source>
        <strain evidence="13 14">CC-MHH1044</strain>
    </source>
</reference>
<feature type="active site" description="Nucleophile" evidence="8">
    <location>
        <position position="347"/>
    </location>
</feature>
<dbReference type="Gene3D" id="3.20.20.80">
    <property type="entry name" value="Glycosidases"/>
    <property type="match status" value="1"/>
</dbReference>
<evidence type="ECO:0000256" key="11">
    <source>
        <dbReference type="SAM" id="Phobius"/>
    </source>
</evidence>
<dbReference type="EC" id="3.2.1.8" evidence="9"/>
<evidence type="ECO:0000256" key="7">
    <source>
        <dbReference type="ARBA" id="ARBA00023326"/>
    </source>
</evidence>
<keyword evidence="14" id="KW-1185">Reference proteome</keyword>
<keyword evidence="11" id="KW-0472">Membrane</keyword>
<protein>
    <recommendedName>
        <fullName evidence="9">Beta-xylanase</fullName>
        <ecNumber evidence="9">3.2.1.8</ecNumber>
    </recommendedName>
</protein>
<feature type="region of interest" description="Disordered" evidence="10">
    <location>
        <begin position="36"/>
        <end position="96"/>
    </location>
</feature>
<comment type="caution">
    <text evidence="13">The sequence shown here is derived from an EMBL/GenBank/DDBJ whole genome shotgun (WGS) entry which is preliminary data.</text>
</comment>
<evidence type="ECO:0000256" key="10">
    <source>
        <dbReference type="SAM" id="MobiDB-lite"/>
    </source>
</evidence>
<dbReference type="PANTHER" id="PTHR31490:SF90">
    <property type="entry name" value="ENDO-1,4-BETA-XYLANASE A"/>
    <property type="match status" value="1"/>
</dbReference>
<evidence type="ECO:0000256" key="8">
    <source>
        <dbReference type="PROSITE-ProRule" id="PRU10061"/>
    </source>
</evidence>
<keyword evidence="6 9" id="KW-0326">Glycosidase</keyword>
<keyword evidence="11" id="KW-1133">Transmembrane helix</keyword>
<dbReference type="PROSITE" id="PS00591">
    <property type="entry name" value="GH10_1"/>
    <property type="match status" value="1"/>
</dbReference>
<feature type="domain" description="GH10" evidence="12">
    <location>
        <begin position="95"/>
        <end position="436"/>
    </location>
</feature>
<evidence type="ECO:0000256" key="9">
    <source>
        <dbReference type="RuleBase" id="RU361174"/>
    </source>
</evidence>
<sequence>MRQENKWLIVGAVGVVVLLALVVILFALRSWNGEEATNTVAPQAETESVSASPDDSGGSAASAPSAAASASPSSLPEASPSEEPSPTPKPTPSVETDIPSVAETYADDFPIGAAVEPNQLSGLTAELLKKQVNSLVAENAMKPDAIQPSEGVFTWDRADQIVKFAMDNGMAVRFHTLVWHSQTPNWYFLDEAGKPMVDETDSAKREANKKLLLKRLDTYVRTVVARYKDDIKSWDVVNEVVEPGDPDGMRASNWYLITGTDYIETAFRAAREAGGKDIKLYINDYGTDAANKRDRIYELVKTMLDKGVPIDGVGHQTHINLLSPSVDAMLASFNKFKELGLDNIITELDMSLYTWNDRSDYGEDVPQDVLLRQAARYRELFDALKANKGLVSAVTFWGIADNHTWLSSFPITRTEAPFLFDKYYHAKPAFWAVVDPSKLDI</sequence>
<organism evidence="13 14">
    <name type="scientific">Cohnella fermenti</name>
    <dbReference type="NCBI Taxonomy" id="2565925"/>
    <lineage>
        <taxon>Bacteria</taxon>
        <taxon>Bacillati</taxon>
        <taxon>Bacillota</taxon>
        <taxon>Bacilli</taxon>
        <taxon>Bacillales</taxon>
        <taxon>Paenibacillaceae</taxon>
        <taxon>Cohnella</taxon>
    </lineage>
</organism>